<dbReference type="PANTHER" id="PTHR19269">
    <property type="entry name" value="TROPOMYOSIN"/>
    <property type="match status" value="1"/>
</dbReference>
<gene>
    <name evidence="5" type="ORF">EVAR_92742_1</name>
</gene>
<evidence type="ECO:0000313" key="5">
    <source>
        <dbReference type="EMBL" id="GBP06829.1"/>
    </source>
</evidence>
<dbReference type="InterPro" id="IPR000533">
    <property type="entry name" value="Tropomyosin"/>
</dbReference>
<reference evidence="5 6" key="1">
    <citation type="journal article" date="2019" name="Commun. Biol.">
        <title>The bagworm genome reveals a unique fibroin gene that provides high tensile strength.</title>
        <authorList>
            <person name="Kono N."/>
            <person name="Nakamura H."/>
            <person name="Ohtoshi R."/>
            <person name="Tomita M."/>
            <person name="Numata K."/>
            <person name="Arakawa K."/>
        </authorList>
    </citation>
    <scope>NUCLEOTIDE SEQUENCE [LARGE SCALE GENOMIC DNA]</scope>
</reference>
<name>A0A4C1SXB8_EUMVA</name>
<dbReference type="OrthoDB" id="128924at2759"/>
<comment type="similarity">
    <text evidence="1">Belongs to the tropomyosin family.</text>
</comment>
<sequence>MQFDCIVFVKAPTEADNAPVLTSGVQTTQAAAMDAIKKKMQAMKLEKDNALDRAAMCEQQAKDANLRAEKAEEEARQLQKKIQTIENELDQTQEALMQVNAKLEEKEKALQNKQGARKRNAKQAYAAAWRLFSEHTTEYGPLPVVPQRRALFSATDNRQHGGRYSQRGRSALGMMSASGGHTPGRAPARRRGHQHHPRLRGDRPPPQPRPPDNDPSKIVTLDCNTDSVVPYVNSVTESHLVPRTKSDDALSNRNIPEDETSTSNGNDQIESDTRIAGTESHETSDDDFSLQEERSAGDGAEMPLAGSDASDDDPETAELARLRCPSVCTEVLAERENRRRKRCADYPGLAFGSSIFSSDTMMKFSIIKNELQNIKNTALKRPFCTARTLRDVVTASRRQVVLRRGATAIRHSPGLIIKRSFAYGARDRPYDKSHCQRRRRPFSLPAPHSRALPVPVHRGIGARSIYIFASEVSVKSSTGRRINLAKMTTNIQQGTILDVLKKKMRQTKEEMEKYKDECEEYHKRLQVEVMRREECRTSDRVTESDRVTSSAPRPAPAAAPNRFEGAGLAPAERSATQPKTRATP</sequence>
<feature type="coiled-coil region" evidence="3">
    <location>
        <begin position="33"/>
        <end position="119"/>
    </location>
</feature>
<proteinExistence type="inferred from homology"/>
<feature type="coiled-coil region" evidence="3">
    <location>
        <begin position="497"/>
        <end position="524"/>
    </location>
</feature>
<dbReference type="AlphaFoldDB" id="A0A4C1SXB8"/>
<protein>
    <submittedName>
        <fullName evidence="5">Tropomyosin-2</fullName>
    </submittedName>
</protein>
<feature type="region of interest" description="Disordered" evidence="4">
    <location>
        <begin position="239"/>
        <end position="317"/>
    </location>
</feature>
<feature type="compositionally biased region" description="Polar residues" evidence="4">
    <location>
        <begin position="574"/>
        <end position="584"/>
    </location>
</feature>
<dbReference type="EMBL" id="BGZK01000023">
    <property type="protein sequence ID" value="GBP06829.1"/>
    <property type="molecule type" value="Genomic_DNA"/>
</dbReference>
<keyword evidence="2 3" id="KW-0175">Coiled coil</keyword>
<evidence type="ECO:0000256" key="1">
    <source>
        <dbReference type="ARBA" id="ARBA00009036"/>
    </source>
</evidence>
<evidence type="ECO:0000256" key="3">
    <source>
        <dbReference type="SAM" id="Coils"/>
    </source>
</evidence>
<dbReference type="FunFam" id="1.20.5.340:FF:000001">
    <property type="entry name" value="Tropomyosin alpha-1 chain isoform 2"/>
    <property type="match status" value="1"/>
</dbReference>
<dbReference type="Gene3D" id="1.20.5.340">
    <property type="match status" value="1"/>
</dbReference>
<dbReference type="Proteomes" id="UP000299102">
    <property type="component" value="Unassembled WGS sequence"/>
</dbReference>
<evidence type="ECO:0000313" key="6">
    <source>
        <dbReference type="Proteomes" id="UP000299102"/>
    </source>
</evidence>
<comment type="caution">
    <text evidence="5">The sequence shown here is derived from an EMBL/GenBank/DDBJ whole genome shotgun (WGS) entry which is preliminary data.</text>
</comment>
<evidence type="ECO:0000256" key="2">
    <source>
        <dbReference type="ARBA" id="ARBA00023054"/>
    </source>
</evidence>
<dbReference type="Pfam" id="PF00261">
    <property type="entry name" value="Tropomyosin"/>
    <property type="match status" value="1"/>
</dbReference>
<accession>A0A4C1SXB8</accession>
<evidence type="ECO:0000256" key="4">
    <source>
        <dbReference type="SAM" id="MobiDB-lite"/>
    </source>
</evidence>
<keyword evidence="6" id="KW-1185">Reference proteome</keyword>
<feature type="compositionally biased region" description="Basic residues" evidence="4">
    <location>
        <begin position="187"/>
        <end position="198"/>
    </location>
</feature>
<dbReference type="SUPFAM" id="SSF57997">
    <property type="entry name" value="Tropomyosin"/>
    <property type="match status" value="1"/>
</dbReference>
<feature type="region of interest" description="Disordered" evidence="4">
    <location>
        <begin position="533"/>
        <end position="584"/>
    </location>
</feature>
<dbReference type="STRING" id="151549.A0A4C1SXB8"/>
<feature type="region of interest" description="Disordered" evidence="4">
    <location>
        <begin position="153"/>
        <end position="220"/>
    </location>
</feature>
<feature type="compositionally biased region" description="Basic and acidic residues" evidence="4">
    <location>
        <begin position="533"/>
        <end position="546"/>
    </location>
</feature>
<organism evidence="5 6">
    <name type="scientific">Eumeta variegata</name>
    <name type="common">Bagworm moth</name>
    <name type="synonym">Eumeta japonica</name>
    <dbReference type="NCBI Taxonomy" id="151549"/>
    <lineage>
        <taxon>Eukaryota</taxon>
        <taxon>Metazoa</taxon>
        <taxon>Ecdysozoa</taxon>
        <taxon>Arthropoda</taxon>
        <taxon>Hexapoda</taxon>
        <taxon>Insecta</taxon>
        <taxon>Pterygota</taxon>
        <taxon>Neoptera</taxon>
        <taxon>Endopterygota</taxon>
        <taxon>Lepidoptera</taxon>
        <taxon>Glossata</taxon>
        <taxon>Ditrysia</taxon>
        <taxon>Tineoidea</taxon>
        <taxon>Psychidae</taxon>
        <taxon>Oiketicinae</taxon>
        <taxon>Eumeta</taxon>
    </lineage>
</organism>